<keyword evidence="1 2" id="KW-0344">Guanine-nucleotide releasing factor</keyword>
<dbReference type="InterPro" id="IPR000651">
    <property type="entry name" value="Ras-like_Gua-exchang_fac_N"/>
</dbReference>
<name>A0A085N0T6_9BILA</name>
<dbReference type="PROSITE" id="PS50200">
    <property type="entry name" value="RA"/>
    <property type="match status" value="1"/>
</dbReference>
<dbReference type="InterPro" id="IPR036964">
    <property type="entry name" value="RASGEF_cat_dom_sf"/>
</dbReference>
<dbReference type="InterPro" id="IPR023578">
    <property type="entry name" value="Ras_GEF_dom_sf"/>
</dbReference>
<evidence type="ECO:0008006" key="7">
    <source>
        <dbReference type="Google" id="ProtNLM"/>
    </source>
</evidence>
<dbReference type="Gene3D" id="1.20.870.10">
    <property type="entry name" value="Son of sevenless (SoS) protein Chain: S domain 1"/>
    <property type="match status" value="1"/>
</dbReference>
<feature type="domain" description="N-terminal Ras-GEF" evidence="5">
    <location>
        <begin position="116"/>
        <end position="245"/>
    </location>
</feature>
<protein>
    <recommendedName>
        <fullName evidence="7">Ral guanine nucleotide dissociation stimulator-like 1</fullName>
    </recommendedName>
</protein>
<dbReference type="GO" id="GO:0005085">
    <property type="term" value="F:guanyl-nucleotide exchange factor activity"/>
    <property type="evidence" value="ECO:0007669"/>
    <property type="project" value="UniProtKB-KW"/>
</dbReference>
<dbReference type="SUPFAM" id="SSF54236">
    <property type="entry name" value="Ubiquitin-like"/>
    <property type="match status" value="1"/>
</dbReference>
<dbReference type="InterPro" id="IPR000159">
    <property type="entry name" value="RA_dom"/>
</dbReference>
<proteinExistence type="predicted"/>
<dbReference type="PANTHER" id="PTHR23113:SF312">
    <property type="entry name" value="RAL GUANINE NUCLEOTIDE DISSOCIATION STIMULATOR-LIKE, ISOFORM E"/>
    <property type="match status" value="1"/>
</dbReference>
<dbReference type="PROSITE" id="PS50212">
    <property type="entry name" value="RASGEF_NTER"/>
    <property type="match status" value="1"/>
</dbReference>
<dbReference type="SMART" id="SM00314">
    <property type="entry name" value="RA"/>
    <property type="match status" value="1"/>
</dbReference>
<evidence type="ECO:0000259" key="5">
    <source>
        <dbReference type="PROSITE" id="PS50212"/>
    </source>
</evidence>
<dbReference type="Pfam" id="PF00788">
    <property type="entry name" value="RA"/>
    <property type="match status" value="1"/>
</dbReference>
<evidence type="ECO:0000259" key="4">
    <source>
        <dbReference type="PROSITE" id="PS50200"/>
    </source>
</evidence>
<dbReference type="AlphaFoldDB" id="A0A085N0T6"/>
<evidence type="ECO:0000256" key="1">
    <source>
        <dbReference type="ARBA" id="ARBA00022658"/>
    </source>
</evidence>
<accession>A0A085N0T6</accession>
<dbReference type="SUPFAM" id="SSF48366">
    <property type="entry name" value="Ras GEF"/>
    <property type="match status" value="1"/>
</dbReference>
<dbReference type="PANTHER" id="PTHR23113">
    <property type="entry name" value="GUANINE NUCLEOTIDE EXCHANGE FACTOR"/>
    <property type="match status" value="1"/>
</dbReference>
<dbReference type="GO" id="GO:0007265">
    <property type="term" value="P:Ras protein signal transduction"/>
    <property type="evidence" value="ECO:0007669"/>
    <property type="project" value="TreeGrafter"/>
</dbReference>
<dbReference type="CDD" id="cd00153">
    <property type="entry name" value="RA_RalGDS_like"/>
    <property type="match status" value="1"/>
</dbReference>
<evidence type="ECO:0000259" key="3">
    <source>
        <dbReference type="PROSITE" id="PS50009"/>
    </source>
</evidence>
<dbReference type="GO" id="GO:0005886">
    <property type="term" value="C:plasma membrane"/>
    <property type="evidence" value="ECO:0007669"/>
    <property type="project" value="TreeGrafter"/>
</dbReference>
<dbReference type="Gene3D" id="3.10.20.90">
    <property type="entry name" value="Phosphatidylinositol 3-kinase Catalytic Subunit, Chain A, domain 1"/>
    <property type="match status" value="1"/>
</dbReference>
<evidence type="ECO:0000313" key="6">
    <source>
        <dbReference type="EMBL" id="KFD63082.1"/>
    </source>
</evidence>
<dbReference type="SMART" id="SM00147">
    <property type="entry name" value="RasGEF"/>
    <property type="match status" value="1"/>
</dbReference>
<dbReference type="Gene3D" id="1.10.840.10">
    <property type="entry name" value="Ras guanine-nucleotide exchange factors catalytic domain"/>
    <property type="match status" value="1"/>
</dbReference>
<reference evidence="6" key="1">
    <citation type="journal article" date="2014" name="Nat. Genet.">
        <title>Genome and transcriptome of the porcine whipworm Trichuris suis.</title>
        <authorList>
            <person name="Jex A.R."/>
            <person name="Nejsum P."/>
            <person name="Schwarz E.M."/>
            <person name="Hu L."/>
            <person name="Young N.D."/>
            <person name="Hall R.S."/>
            <person name="Korhonen P.K."/>
            <person name="Liao S."/>
            <person name="Thamsborg S."/>
            <person name="Xia J."/>
            <person name="Xu P."/>
            <person name="Wang S."/>
            <person name="Scheerlinck J.P."/>
            <person name="Hofmann A."/>
            <person name="Sternberg P.W."/>
            <person name="Wang J."/>
            <person name="Gasser R.B."/>
        </authorList>
    </citation>
    <scope>NUCLEOTIDE SEQUENCE [LARGE SCALE GENOMIC DNA]</scope>
    <source>
        <strain evidence="6">DCEP-RM93F</strain>
    </source>
</reference>
<feature type="domain" description="Ras-GEF" evidence="3">
    <location>
        <begin position="284"/>
        <end position="555"/>
    </location>
</feature>
<sequence>MLTMINFSLWTYEALEALCRWCLHSCAALRTIQTYFQVDSMSSRYYGDEKQPDVHYAVYLKKVNYHGGEGCGLKNADLFANCAAGKSRLNILRYNWLQAWSDRDFDDDRLEWETIKVRVIKAATLQKWVLDMVLMEDDCARGYLFELFFETYRAVAKPIDVLSIILTDLHSLLKDKGSLKRSAQLQWKFQTWCTILRRWLTRYPEDFNEHPTYVCLNKLIDFSREHRNLLDFLGEKAAAVRSQFAREAGQSPSCWIDTGLISRTVLDYVANGSVSCYLDLTHADPLYIAEQLTCTDAELFEKLICYQCQSCFWSQRNKANSSSDCVNTVRATVDQFNAVTRRVVSSVVYNIHEKSYYRAKIVSAWILVAQELRILKNFSSLKAVITALQSEAVFRLRSVWSLVPSELLDCFEELAQIFREEDNNAEFRRLLMQEGTSKTAAGSRISRLRRSKPKRYRRTASSDMLEVQGTVPYLGTFLTDLTMIDSAFPDFTPEGLINVDKRRREYDIIGQLKIIQKNARYYRIEPDPKFRLWFRSLPDLSEKLCYDLSCCIEVPKEASLDSAGKHMSQFYFDEHGDSAGPYSPSKSGVLTSFAADRCNQLLSAVRLRDRSVFYQPLRDLDCIDSDHGHLSANGDQSNTLNGSNNTSGSACSHNGLSPVVDDCYIVKVTLDKSLQTNSTYETLYKSVKLENSDRTRDLIRKALVKHGVQSNADQFSIAQILPNGKRLELPDRVNAFYAVSPCNPMMFILRRKEISSPQGVDISRSESRSSGYMSRWNSTGTLAFTAIYNMVRRLFIIGAFTLEIMELKFTAEDIPSVLNLRGVKNNFQTQTRPSFQRARSASISRSSSFVVSPSYTMPRSESVVFSMASRSYMPSNFYKPVITPTYGVVGRSPRYSDRYPHVRYSGYGEETPGLSIINYSSNLRRNHYAQNYKPFRDYMDHTLSLYHTNLKLTPSYGYCLPRYGHPVRPYVHHMGVDDAVDLYKKRCLTSSALVKYWLTPTKLELRRKRELKELEPLYRPMYEPPRSLRDFSSRLVL</sequence>
<dbReference type="PROSITE" id="PS50009">
    <property type="entry name" value="RASGEF_CAT"/>
    <property type="match status" value="1"/>
</dbReference>
<dbReference type="InterPro" id="IPR029071">
    <property type="entry name" value="Ubiquitin-like_domsf"/>
</dbReference>
<feature type="domain" description="Ras-associating" evidence="4">
    <location>
        <begin position="662"/>
        <end position="754"/>
    </location>
</feature>
<dbReference type="Proteomes" id="UP000030758">
    <property type="component" value="Unassembled WGS sequence"/>
</dbReference>
<gene>
    <name evidence="6" type="ORF">M514_08014</name>
</gene>
<dbReference type="InterPro" id="IPR008937">
    <property type="entry name" value="Ras-like_GEF"/>
</dbReference>
<organism evidence="6">
    <name type="scientific">Trichuris suis</name>
    <name type="common">pig whipworm</name>
    <dbReference type="NCBI Taxonomy" id="68888"/>
    <lineage>
        <taxon>Eukaryota</taxon>
        <taxon>Metazoa</taxon>
        <taxon>Ecdysozoa</taxon>
        <taxon>Nematoda</taxon>
        <taxon>Enoplea</taxon>
        <taxon>Dorylaimia</taxon>
        <taxon>Trichinellida</taxon>
        <taxon>Trichuridae</taxon>
        <taxon>Trichuris</taxon>
    </lineage>
</organism>
<evidence type="ECO:0000256" key="2">
    <source>
        <dbReference type="PROSITE-ProRule" id="PRU00168"/>
    </source>
</evidence>
<dbReference type="InterPro" id="IPR001895">
    <property type="entry name" value="RASGEF_cat_dom"/>
</dbReference>
<dbReference type="Pfam" id="PF00617">
    <property type="entry name" value="RasGEF"/>
    <property type="match status" value="1"/>
</dbReference>
<dbReference type="EMBL" id="KL367581">
    <property type="protein sequence ID" value="KFD63082.1"/>
    <property type="molecule type" value="Genomic_DNA"/>
</dbReference>
<dbReference type="CDD" id="cd00155">
    <property type="entry name" value="RasGEF"/>
    <property type="match status" value="1"/>
</dbReference>